<dbReference type="NCBIfam" id="NF003995">
    <property type="entry name" value="PRK05472.2-4"/>
    <property type="match status" value="1"/>
</dbReference>
<dbReference type="SUPFAM" id="SSF51735">
    <property type="entry name" value="NAD(P)-binding Rossmann-fold domains"/>
    <property type="match status" value="1"/>
</dbReference>
<keyword evidence="2 7" id="KW-0678">Repressor</keyword>
<dbReference type="NCBIfam" id="NF003989">
    <property type="entry name" value="PRK05472.1-3"/>
    <property type="match status" value="1"/>
</dbReference>
<comment type="similarity">
    <text evidence="7">Belongs to the transcriptional regulatory Rex family.</text>
</comment>
<evidence type="ECO:0000256" key="7">
    <source>
        <dbReference type="HAMAP-Rule" id="MF_01131"/>
    </source>
</evidence>
<dbReference type="Pfam" id="PF02629">
    <property type="entry name" value="CoA_binding"/>
    <property type="match status" value="1"/>
</dbReference>
<dbReference type="GO" id="GO:0003700">
    <property type="term" value="F:DNA-binding transcription factor activity"/>
    <property type="evidence" value="ECO:0007669"/>
    <property type="project" value="UniProtKB-UniRule"/>
</dbReference>
<dbReference type="Proteomes" id="UP000502179">
    <property type="component" value="Chromosome"/>
</dbReference>
<dbReference type="SMART" id="SM00881">
    <property type="entry name" value="CoA_binding"/>
    <property type="match status" value="1"/>
</dbReference>
<sequence length="210" mass="23971">MTPRRLHISKIALYRLCLYVRELRRLQGERKRLVSSEELAKACGVSPAQIRKDLAYFGHFGIKGLGYQVEDLLVALERILRLNKERRVVLAGVGKLGTALLRFWGANHSHYRFVAAFDVRPDRIGRMINRVMIYPLEQMDYVVDQHQAEMAIITTPPEVAQQVAEDLVRAGIRAILNFAPVTLHLPAKIQVENVDLTLFLDMLATQIEED</sequence>
<comment type="function">
    <text evidence="7">Modulates transcription in response to changes in cellular NADH/NAD(+) redox state.</text>
</comment>
<evidence type="ECO:0000256" key="3">
    <source>
        <dbReference type="ARBA" id="ARBA00023015"/>
    </source>
</evidence>
<dbReference type="Gene3D" id="3.40.50.720">
    <property type="entry name" value="NAD(P)-binding Rossmann-like Domain"/>
    <property type="match status" value="1"/>
</dbReference>
<dbReference type="Gene3D" id="1.10.10.10">
    <property type="entry name" value="Winged helix-like DNA-binding domain superfamily/Winged helix DNA-binding domain"/>
    <property type="match status" value="1"/>
</dbReference>
<dbReference type="GO" id="GO:0045892">
    <property type="term" value="P:negative regulation of DNA-templated transcription"/>
    <property type="evidence" value="ECO:0007669"/>
    <property type="project" value="InterPro"/>
</dbReference>
<dbReference type="NCBIfam" id="NF003993">
    <property type="entry name" value="PRK05472.2-2"/>
    <property type="match status" value="1"/>
</dbReference>
<accession>A0A6G7PWM0</accession>
<comment type="subcellular location">
    <subcellularLocation>
        <location evidence="7">Cytoplasm</location>
    </subcellularLocation>
</comment>
<proteinExistence type="inferred from homology"/>
<evidence type="ECO:0000256" key="5">
    <source>
        <dbReference type="ARBA" id="ARBA00023125"/>
    </source>
</evidence>
<dbReference type="InterPro" id="IPR036291">
    <property type="entry name" value="NAD(P)-bd_dom_sf"/>
</dbReference>
<feature type="binding site" evidence="7">
    <location>
        <begin position="92"/>
        <end position="97"/>
    </location>
    <ligand>
        <name>NAD(+)</name>
        <dbReference type="ChEBI" id="CHEBI:57540"/>
    </ligand>
</feature>
<dbReference type="NCBIfam" id="NF003994">
    <property type="entry name" value="PRK05472.2-3"/>
    <property type="match status" value="1"/>
</dbReference>
<keyword evidence="5 7" id="KW-0238">DNA-binding</keyword>
<dbReference type="GO" id="GO:0003677">
    <property type="term" value="F:DNA binding"/>
    <property type="evidence" value="ECO:0007669"/>
    <property type="project" value="UniProtKB-UniRule"/>
</dbReference>
<name>A0A6G7PWM0_9BACT</name>
<dbReference type="InterPro" id="IPR003781">
    <property type="entry name" value="CoA-bd"/>
</dbReference>
<keyword evidence="4 7" id="KW-0520">NAD</keyword>
<comment type="subunit">
    <text evidence="7">Homodimer.</text>
</comment>
<keyword evidence="3 7" id="KW-0805">Transcription regulation</keyword>
<dbReference type="Pfam" id="PF06971">
    <property type="entry name" value="Put_DNA-bind_N"/>
    <property type="match status" value="1"/>
</dbReference>
<dbReference type="InterPro" id="IPR036388">
    <property type="entry name" value="WH-like_DNA-bd_sf"/>
</dbReference>
<evidence type="ECO:0000256" key="4">
    <source>
        <dbReference type="ARBA" id="ARBA00023027"/>
    </source>
</evidence>
<dbReference type="EMBL" id="CP048877">
    <property type="protein sequence ID" value="QIJ71848.1"/>
    <property type="molecule type" value="Genomic_DNA"/>
</dbReference>
<dbReference type="InterPro" id="IPR009718">
    <property type="entry name" value="Rex_DNA-bd_C_dom"/>
</dbReference>
<dbReference type="NCBIfam" id="NF003996">
    <property type="entry name" value="PRK05472.2-5"/>
    <property type="match status" value="1"/>
</dbReference>
<evidence type="ECO:0000256" key="1">
    <source>
        <dbReference type="ARBA" id="ARBA00022490"/>
    </source>
</evidence>
<dbReference type="InterPro" id="IPR058236">
    <property type="entry name" value="Rex_actinobacterial-type"/>
</dbReference>
<dbReference type="PANTHER" id="PTHR35786">
    <property type="entry name" value="REDOX-SENSING TRANSCRIPTIONAL REPRESSOR REX"/>
    <property type="match status" value="1"/>
</dbReference>
<dbReference type="InterPro" id="IPR022876">
    <property type="entry name" value="Tscrpt_rep_Rex"/>
</dbReference>
<gene>
    <name evidence="7" type="primary">rex</name>
    <name evidence="8" type="ORF">G4V39_06035</name>
</gene>
<evidence type="ECO:0000256" key="6">
    <source>
        <dbReference type="ARBA" id="ARBA00023163"/>
    </source>
</evidence>
<dbReference type="SUPFAM" id="SSF46785">
    <property type="entry name" value="Winged helix' DNA-binding domain"/>
    <property type="match status" value="1"/>
</dbReference>
<keyword evidence="6 7" id="KW-0804">Transcription</keyword>
<keyword evidence="1 7" id="KW-0963">Cytoplasm</keyword>
<protein>
    <recommendedName>
        <fullName evidence="7">Redox-sensing transcriptional repressor Rex</fullName>
    </recommendedName>
</protein>
<dbReference type="KEGG" id="tav:G4V39_06035"/>
<evidence type="ECO:0000313" key="9">
    <source>
        <dbReference type="Proteomes" id="UP000502179"/>
    </source>
</evidence>
<organism evidence="8 9">
    <name type="scientific">Thermosulfuriphilus ammonigenes</name>
    <dbReference type="NCBI Taxonomy" id="1936021"/>
    <lineage>
        <taxon>Bacteria</taxon>
        <taxon>Pseudomonadati</taxon>
        <taxon>Thermodesulfobacteriota</taxon>
        <taxon>Thermodesulfobacteria</taxon>
        <taxon>Thermodesulfobacteriales</taxon>
        <taxon>Thermodesulfobacteriaceae</taxon>
        <taxon>Thermosulfuriphilus</taxon>
    </lineage>
</organism>
<dbReference type="InterPro" id="IPR036390">
    <property type="entry name" value="WH_DNA-bd_sf"/>
</dbReference>
<dbReference type="GO" id="GO:0005737">
    <property type="term" value="C:cytoplasm"/>
    <property type="evidence" value="ECO:0007669"/>
    <property type="project" value="UniProtKB-SubCell"/>
</dbReference>
<reference evidence="8 9" key="1">
    <citation type="submission" date="2020-02" db="EMBL/GenBank/DDBJ databases">
        <title>Genome analysis of Thermosulfuriphilus ammonigenes ST65T, an anaerobic thermophilic chemolithoautotrophic bacterium isolated from a deep-sea hydrothermal vent.</title>
        <authorList>
            <person name="Slobodkina G."/>
            <person name="Allioux M."/>
            <person name="Merkel A."/>
            <person name="Alain K."/>
            <person name="Jebbar M."/>
            <person name="Slobodkin A."/>
        </authorList>
    </citation>
    <scope>NUCLEOTIDE SEQUENCE [LARGE SCALE GENOMIC DNA]</scope>
    <source>
        <strain evidence="8 9">ST65</strain>
    </source>
</reference>
<dbReference type="GO" id="GO:0051775">
    <property type="term" value="P:response to redox state"/>
    <property type="evidence" value="ECO:0007669"/>
    <property type="project" value="InterPro"/>
</dbReference>
<dbReference type="RefSeq" id="WP_166032066.1">
    <property type="nucleotide sequence ID" value="NZ_CP048877.1"/>
</dbReference>
<dbReference type="AlphaFoldDB" id="A0A6G7PWM0"/>
<dbReference type="PANTHER" id="PTHR35786:SF1">
    <property type="entry name" value="REDOX-SENSING TRANSCRIPTIONAL REPRESSOR REX 1"/>
    <property type="match status" value="1"/>
</dbReference>
<dbReference type="HAMAP" id="MF_01131">
    <property type="entry name" value="Rex"/>
    <property type="match status" value="1"/>
</dbReference>
<keyword evidence="9" id="KW-1185">Reference proteome</keyword>
<evidence type="ECO:0000313" key="8">
    <source>
        <dbReference type="EMBL" id="QIJ71848.1"/>
    </source>
</evidence>
<feature type="DNA-binding region" description="H-T-H motif" evidence="7">
    <location>
        <begin position="18"/>
        <end position="57"/>
    </location>
</feature>
<evidence type="ECO:0000256" key="2">
    <source>
        <dbReference type="ARBA" id="ARBA00022491"/>
    </source>
</evidence>